<dbReference type="GO" id="GO:0052131">
    <property type="term" value="P:positive aerotaxis"/>
    <property type="evidence" value="ECO:0007669"/>
    <property type="project" value="UniProtKB-ARBA"/>
</dbReference>
<dbReference type="PROSITE" id="PS50111">
    <property type="entry name" value="CHEMOTAXIS_TRANSDUC_2"/>
    <property type="match status" value="1"/>
</dbReference>
<dbReference type="SMART" id="SM00283">
    <property type="entry name" value="MA"/>
    <property type="match status" value="1"/>
</dbReference>
<dbReference type="InterPro" id="IPR013655">
    <property type="entry name" value="PAS_fold_3"/>
</dbReference>
<dbReference type="SMART" id="SM00086">
    <property type="entry name" value="PAC"/>
    <property type="match status" value="1"/>
</dbReference>
<keyword evidence="5" id="KW-0997">Cell inner membrane</keyword>
<evidence type="ECO:0000256" key="1">
    <source>
        <dbReference type="ARBA" id="ARBA00004429"/>
    </source>
</evidence>
<evidence type="ECO:0000256" key="10">
    <source>
        <dbReference type="ARBA" id="ARBA00029447"/>
    </source>
</evidence>
<evidence type="ECO:0000313" key="15">
    <source>
        <dbReference type="EMBL" id="HEA19087.1"/>
    </source>
</evidence>
<dbReference type="PROSITE" id="PS50112">
    <property type="entry name" value="PAS"/>
    <property type="match status" value="1"/>
</dbReference>
<organism evidence="15">
    <name type="scientific">Pseudoalteromonas prydzensis</name>
    <dbReference type="NCBI Taxonomy" id="182141"/>
    <lineage>
        <taxon>Bacteria</taxon>
        <taxon>Pseudomonadati</taxon>
        <taxon>Pseudomonadota</taxon>
        <taxon>Gammaproteobacteria</taxon>
        <taxon>Alteromonadales</taxon>
        <taxon>Pseudoalteromonadaceae</taxon>
        <taxon>Pseudoalteromonas</taxon>
    </lineage>
</organism>
<keyword evidence="3" id="KW-0488">Methylation</keyword>
<feature type="domain" description="Methyl-accepting transducer" evidence="13">
    <location>
        <begin position="243"/>
        <end position="479"/>
    </location>
</feature>
<comment type="subcellular location">
    <subcellularLocation>
        <location evidence="1">Cell inner membrane</location>
        <topology evidence="1">Multi-pass membrane protein</topology>
    </subcellularLocation>
</comment>
<accession>A0A7V1GH08</accession>
<dbReference type="GO" id="GO:0005886">
    <property type="term" value="C:plasma membrane"/>
    <property type="evidence" value="ECO:0007669"/>
    <property type="project" value="UniProtKB-SubCell"/>
</dbReference>
<dbReference type="RefSeq" id="WP_304185659.1">
    <property type="nucleotide sequence ID" value="NZ_DRGM01000211.1"/>
</dbReference>
<protein>
    <submittedName>
        <fullName evidence="15">PAS domain S-box protein</fullName>
    </submittedName>
</protein>
<evidence type="ECO:0000256" key="3">
    <source>
        <dbReference type="ARBA" id="ARBA00022481"/>
    </source>
</evidence>
<dbReference type="InterPro" id="IPR004089">
    <property type="entry name" value="MCPsignal_dom"/>
</dbReference>
<keyword evidence="4" id="KW-0145">Chemotaxis</keyword>
<keyword evidence="7 12" id="KW-1133">Transmembrane helix</keyword>
<evidence type="ECO:0000256" key="9">
    <source>
        <dbReference type="ARBA" id="ARBA00023224"/>
    </source>
</evidence>
<dbReference type="Pfam" id="PF08447">
    <property type="entry name" value="PAS_3"/>
    <property type="match status" value="1"/>
</dbReference>
<dbReference type="Pfam" id="PF00015">
    <property type="entry name" value="MCPsignal"/>
    <property type="match status" value="1"/>
</dbReference>
<dbReference type="Proteomes" id="UP000886188">
    <property type="component" value="Unassembled WGS sequence"/>
</dbReference>
<dbReference type="GO" id="GO:0007165">
    <property type="term" value="P:signal transduction"/>
    <property type="evidence" value="ECO:0007669"/>
    <property type="project" value="UniProtKB-KW"/>
</dbReference>
<gene>
    <name evidence="15" type="ORF">ENH88_22085</name>
</gene>
<keyword evidence="8 12" id="KW-0472">Membrane</keyword>
<sequence>MRRGQQLVNEEVTFSQQQELVSTTDLRGVITYANKDFCAIAGYNLEELLGKNHNIVRHPDMPKAAFKELWEKLKQGHSWRGMVKNRCKDGRYYWVDAFVTPIFEHGQLVGYQSVRTKPNEQQKRRAQDLYSKINAGKSLSSWREWVALRQTAALLIALLGLGLLAIFVSIAVALIATLFCLVVIALNYDELVVTPSALKQQKLRHDSVSRYIYVGHHPFSTSEYSIQMLNAKLRTVLGRVKDTTGTFTGIAANLDEQSALTEKGIAAQGQRLSQIATAMSQMSATIGEISGNTHHTAEKVNLTYQSCSDIKLHIADNSAMVSDLALQVEQAASTANSLATEADKIGQVMTEIEGIAEQTNLLALNAAIEAARAGEHGRGFAVVADEVRALSSRTQRATAQIHSSIKEIQDTLFSWSTVMKNTKAQADECVNTTGHTQIELDSIFAQISEISQLATQISAAAEQQQTVSLDISDNITQIKGYSDENLTLSFNVASGAAQLVEGSRKVNDILLTFKV</sequence>
<evidence type="ECO:0000256" key="11">
    <source>
        <dbReference type="PROSITE-ProRule" id="PRU00284"/>
    </source>
</evidence>
<dbReference type="Gene3D" id="3.30.450.20">
    <property type="entry name" value="PAS domain"/>
    <property type="match status" value="1"/>
</dbReference>
<dbReference type="PANTHER" id="PTHR32089">
    <property type="entry name" value="METHYL-ACCEPTING CHEMOTAXIS PROTEIN MCPB"/>
    <property type="match status" value="1"/>
</dbReference>
<keyword evidence="6 12" id="KW-0812">Transmembrane</keyword>
<dbReference type="FunFam" id="3.30.450.20:FF:000046">
    <property type="entry name" value="Aerotaxis sensor receptor"/>
    <property type="match status" value="1"/>
</dbReference>
<feature type="transmembrane region" description="Helical" evidence="12">
    <location>
        <begin position="153"/>
        <end position="186"/>
    </location>
</feature>
<evidence type="ECO:0000256" key="8">
    <source>
        <dbReference type="ARBA" id="ARBA00023136"/>
    </source>
</evidence>
<dbReference type="NCBIfam" id="TIGR00229">
    <property type="entry name" value="sensory_box"/>
    <property type="match status" value="1"/>
</dbReference>
<dbReference type="PANTHER" id="PTHR32089:SF52">
    <property type="entry name" value="CHEMOTAXIS SIGNAL TRANSDUCTION SYSTEM METHYL ACCEPTING SENSORY TRANSDUCER WITH PAS SENSORY DOMAIN"/>
    <property type="match status" value="1"/>
</dbReference>
<evidence type="ECO:0000256" key="2">
    <source>
        <dbReference type="ARBA" id="ARBA00022475"/>
    </source>
</evidence>
<dbReference type="SUPFAM" id="SSF58104">
    <property type="entry name" value="Methyl-accepting chemotaxis protein (MCP) signaling domain"/>
    <property type="match status" value="1"/>
</dbReference>
<dbReference type="EMBL" id="DRGM01000211">
    <property type="protein sequence ID" value="HEA19087.1"/>
    <property type="molecule type" value="Genomic_DNA"/>
</dbReference>
<comment type="caution">
    <text evidence="15">The sequence shown here is derived from an EMBL/GenBank/DDBJ whole genome shotgun (WGS) entry which is preliminary data.</text>
</comment>
<feature type="domain" description="PAS" evidence="14">
    <location>
        <begin position="25"/>
        <end position="76"/>
    </location>
</feature>
<evidence type="ECO:0000256" key="5">
    <source>
        <dbReference type="ARBA" id="ARBA00022519"/>
    </source>
</evidence>
<evidence type="ECO:0000256" key="12">
    <source>
        <dbReference type="SAM" id="Phobius"/>
    </source>
</evidence>
<dbReference type="FunFam" id="1.10.287.950:FF:000001">
    <property type="entry name" value="Methyl-accepting chemotaxis sensory transducer"/>
    <property type="match status" value="1"/>
</dbReference>
<proteinExistence type="inferred from homology"/>
<evidence type="ECO:0000256" key="6">
    <source>
        <dbReference type="ARBA" id="ARBA00022692"/>
    </source>
</evidence>
<dbReference type="AlphaFoldDB" id="A0A7V1GH08"/>
<dbReference type="CDD" id="cd00130">
    <property type="entry name" value="PAS"/>
    <property type="match status" value="1"/>
</dbReference>
<reference evidence="15" key="1">
    <citation type="journal article" date="2020" name="mSystems">
        <title>Genome- and Community-Level Interaction Insights into Carbon Utilization and Element Cycling Functions of Hydrothermarchaeota in Hydrothermal Sediment.</title>
        <authorList>
            <person name="Zhou Z."/>
            <person name="Liu Y."/>
            <person name="Xu W."/>
            <person name="Pan J."/>
            <person name="Luo Z.H."/>
            <person name="Li M."/>
        </authorList>
    </citation>
    <scope>NUCLEOTIDE SEQUENCE [LARGE SCALE GENOMIC DNA]</scope>
    <source>
        <strain evidence="15">HyVt-346</strain>
    </source>
</reference>
<evidence type="ECO:0000259" key="14">
    <source>
        <dbReference type="PROSITE" id="PS50112"/>
    </source>
</evidence>
<keyword evidence="2" id="KW-1003">Cell membrane</keyword>
<dbReference type="SUPFAM" id="SSF55785">
    <property type="entry name" value="PYP-like sensor domain (PAS domain)"/>
    <property type="match status" value="1"/>
</dbReference>
<evidence type="ECO:0000259" key="13">
    <source>
        <dbReference type="PROSITE" id="PS50111"/>
    </source>
</evidence>
<evidence type="ECO:0000256" key="4">
    <source>
        <dbReference type="ARBA" id="ARBA00022500"/>
    </source>
</evidence>
<comment type="similarity">
    <text evidence="10">Belongs to the methyl-accepting chemotaxis (MCP) protein family.</text>
</comment>
<dbReference type="InterPro" id="IPR001610">
    <property type="entry name" value="PAC"/>
</dbReference>
<evidence type="ECO:0000256" key="7">
    <source>
        <dbReference type="ARBA" id="ARBA00022989"/>
    </source>
</evidence>
<name>A0A7V1GH08_9GAMM</name>
<dbReference type="InterPro" id="IPR035965">
    <property type="entry name" value="PAS-like_dom_sf"/>
</dbReference>
<dbReference type="Gene3D" id="1.10.287.950">
    <property type="entry name" value="Methyl-accepting chemotaxis protein"/>
    <property type="match status" value="1"/>
</dbReference>
<keyword evidence="9 11" id="KW-0807">Transducer</keyword>
<dbReference type="InterPro" id="IPR000014">
    <property type="entry name" value="PAS"/>
</dbReference>